<organism evidence="2 3">
    <name type="scientific">Bombardia bombarda</name>
    <dbReference type="NCBI Taxonomy" id="252184"/>
    <lineage>
        <taxon>Eukaryota</taxon>
        <taxon>Fungi</taxon>
        <taxon>Dikarya</taxon>
        <taxon>Ascomycota</taxon>
        <taxon>Pezizomycotina</taxon>
        <taxon>Sordariomycetes</taxon>
        <taxon>Sordariomycetidae</taxon>
        <taxon>Sordariales</taxon>
        <taxon>Lasiosphaeriaceae</taxon>
        <taxon>Bombardia</taxon>
    </lineage>
</organism>
<feature type="compositionally biased region" description="Basic and acidic residues" evidence="1">
    <location>
        <begin position="28"/>
        <end position="38"/>
    </location>
</feature>
<keyword evidence="3" id="KW-1185">Reference proteome</keyword>
<evidence type="ECO:0000313" key="3">
    <source>
        <dbReference type="Proteomes" id="UP001174934"/>
    </source>
</evidence>
<dbReference type="AlphaFoldDB" id="A0AA39X7W0"/>
<name>A0AA39X7W0_9PEZI</name>
<dbReference type="EMBL" id="JAULSR010000002">
    <property type="protein sequence ID" value="KAK0628736.1"/>
    <property type="molecule type" value="Genomic_DNA"/>
</dbReference>
<dbReference type="Proteomes" id="UP001174934">
    <property type="component" value="Unassembled WGS sequence"/>
</dbReference>
<reference evidence="2" key="1">
    <citation type="submission" date="2023-06" db="EMBL/GenBank/DDBJ databases">
        <title>Genome-scale phylogeny and comparative genomics of the fungal order Sordariales.</title>
        <authorList>
            <consortium name="Lawrence Berkeley National Laboratory"/>
            <person name="Hensen N."/>
            <person name="Bonometti L."/>
            <person name="Westerberg I."/>
            <person name="Brannstrom I.O."/>
            <person name="Guillou S."/>
            <person name="Cros-Aarteil S."/>
            <person name="Calhoun S."/>
            <person name="Haridas S."/>
            <person name="Kuo A."/>
            <person name="Mondo S."/>
            <person name="Pangilinan J."/>
            <person name="Riley R."/>
            <person name="LaButti K."/>
            <person name="Andreopoulos B."/>
            <person name="Lipzen A."/>
            <person name="Chen C."/>
            <person name="Yanf M."/>
            <person name="Daum C."/>
            <person name="Ng V."/>
            <person name="Clum A."/>
            <person name="Steindorff A."/>
            <person name="Ohm R."/>
            <person name="Martin F."/>
            <person name="Silar P."/>
            <person name="Natvig D."/>
            <person name="Lalanne C."/>
            <person name="Gautier V."/>
            <person name="Ament-velasquez S.L."/>
            <person name="Kruys A."/>
            <person name="Hutchinson M.I."/>
            <person name="Powell A.J."/>
            <person name="Barry K."/>
            <person name="Miller A.N."/>
            <person name="Grigoriev I.V."/>
            <person name="Debuchy R."/>
            <person name="Gladieux P."/>
            <person name="Thoren M.H."/>
            <person name="Johannesson H."/>
        </authorList>
    </citation>
    <scope>NUCLEOTIDE SEQUENCE</scope>
    <source>
        <strain evidence="2">SMH3391-2</strain>
    </source>
</reference>
<evidence type="ECO:0000313" key="2">
    <source>
        <dbReference type="EMBL" id="KAK0628736.1"/>
    </source>
</evidence>
<feature type="region of interest" description="Disordered" evidence="1">
    <location>
        <begin position="1"/>
        <end position="69"/>
    </location>
</feature>
<feature type="compositionally biased region" description="Basic and acidic residues" evidence="1">
    <location>
        <begin position="53"/>
        <end position="69"/>
    </location>
</feature>
<evidence type="ECO:0000256" key="1">
    <source>
        <dbReference type="SAM" id="MobiDB-lite"/>
    </source>
</evidence>
<gene>
    <name evidence="2" type="ORF">B0T17DRAFT_614613</name>
</gene>
<feature type="compositionally biased region" description="Polar residues" evidence="1">
    <location>
        <begin position="39"/>
        <end position="50"/>
    </location>
</feature>
<accession>A0AA39X7W0</accession>
<protein>
    <submittedName>
        <fullName evidence="2">Uncharacterized protein</fullName>
    </submittedName>
</protein>
<comment type="caution">
    <text evidence="2">The sequence shown here is derived from an EMBL/GenBank/DDBJ whole genome shotgun (WGS) entry which is preliminary data.</text>
</comment>
<proteinExistence type="predicted"/>
<sequence length="69" mass="7442">MSDRAAESPPPEEQSGKQLNDTPGTGKGIDDSTNKKENNQSVLDNLTSNPKGPLEDEVTKKFAKTTKPE</sequence>